<evidence type="ECO:0008006" key="4">
    <source>
        <dbReference type="Google" id="ProtNLM"/>
    </source>
</evidence>
<gene>
    <name evidence="2" type="ORF">BBAD15_g12314</name>
</gene>
<proteinExistence type="predicted"/>
<feature type="region of interest" description="Disordered" evidence="1">
    <location>
        <begin position="253"/>
        <end position="280"/>
    </location>
</feature>
<accession>A0A0A2VNQ1</accession>
<comment type="caution">
    <text evidence="2">The sequence shown here is derived from an EMBL/GenBank/DDBJ whole genome shotgun (WGS) entry which is preliminary data.</text>
</comment>
<evidence type="ECO:0000313" key="2">
    <source>
        <dbReference type="EMBL" id="KGQ02474.1"/>
    </source>
</evidence>
<reference evidence="2 3" key="1">
    <citation type="submission" date="2012-10" db="EMBL/GenBank/DDBJ databases">
        <title>Genome sequencing and analysis of entomopathogenic fungi Beauveria bassiana D1-5.</title>
        <authorList>
            <person name="Li Q."/>
            <person name="Wang L."/>
            <person name="Zhang Z."/>
            <person name="Wang Q."/>
            <person name="Ren J."/>
            <person name="Wang M."/>
            <person name="Xu W."/>
            <person name="Wang J."/>
            <person name="Lu Y."/>
            <person name="Du Q."/>
            <person name="Sun Z."/>
        </authorList>
    </citation>
    <scope>NUCLEOTIDE SEQUENCE [LARGE SCALE GENOMIC DNA]</scope>
    <source>
        <strain evidence="2 3">D1-5</strain>
    </source>
</reference>
<evidence type="ECO:0000256" key="1">
    <source>
        <dbReference type="SAM" id="MobiDB-lite"/>
    </source>
</evidence>
<protein>
    <recommendedName>
        <fullName evidence="4">AC9 transposase</fullName>
    </recommendedName>
</protein>
<dbReference type="HOGENOM" id="CLU_993921_0_0_1"/>
<evidence type="ECO:0000313" key="3">
    <source>
        <dbReference type="Proteomes" id="UP000030106"/>
    </source>
</evidence>
<sequence>MLQYISLGQTSQAQLLRSGHPEPTQEVGARRSCCTVTSWMRNATPIGCTVHQPLTQAVFLWCNRESKKGRLSGAHYQATLIAKVLEKFEIRRVGYHTRDNAFSNNTCLEALSKKLQEHEIDFDPGRSRIRCFGHVLNLCLQAFLLACSKEALHAALATTSIAPGAKSMEAFSATLNKSEFPVSHDVANYAPSQSQSQSQPRRLNKIRAAKQAEFSGWEGVAALQKLHHLAVWIRSSALHSDRWRDVMGQILASTPPRDGLHGTESSTIFSAGSPKSCSLW</sequence>
<name>A0A0A2VNQ1_BEABA</name>
<dbReference type="Proteomes" id="UP000030106">
    <property type="component" value="Unassembled WGS sequence"/>
</dbReference>
<dbReference type="OrthoDB" id="3942700at2759"/>
<dbReference type="EMBL" id="ANFO01001518">
    <property type="protein sequence ID" value="KGQ02474.1"/>
    <property type="molecule type" value="Genomic_DNA"/>
</dbReference>
<organism evidence="2 3">
    <name type="scientific">Beauveria bassiana D1-5</name>
    <dbReference type="NCBI Taxonomy" id="1245745"/>
    <lineage>
        <taxon>Eukaryota</taxon>
        <taxon>Fungi</taxon>
        <taxon>Dikarya</taxon>
        <taxon>Ascomycota</taxon>
        <taxon>Pezizomycotina</taxon>
        <taxon>Sordariomycetes</taxon>
        <taxon>Hypocreomycetidae</taxon>
        <taxon>Hypocreales</taxon>
        <taxon>Cordycipitaceae</taxon>
        <taxon>Beauveria</taxon>
    </lineage>
</organism>
<feature type="compositionally biased region" description="Polar residues" evidence="1">
    <location>
        <begin position="263"/>
        <end position="280"/>
    </location>
</feature>
<dbReference type="STRING" id="1245745.A0A0A2VNQ1"/>
<dbReference type="AlphaFoldDB" id="A0A0A2VNQ1"/>